<dbReference type="Pfam" id="PF13589">
    <property type="entry name" value="HATPase_c_3"/>
    <property type="match status" value="1"/>
</dbReference>
<dbReference type="InterPro" id="IPR020568">
    <property type="entry name" value="Ribosomal_Su5_D2-typ_SF"/>
</dbReference>
<organism evidence="4">
    <name type="scientific">Cuerna arida</name>
    <dbReference type="NCBI Taxonomy" id="1464854"/>
    <lineage>
        <taxon>Eukaryota</taxon>
        <taxon>Metazoa</taxon>
        <taxon>Ecdysozoa</taxon>
        <taxon>Arthropoda</taxon>
        <taxon>Hexapoda</taxon>
        <taxon>Insecta</taxon>
        <taxon>Pterygota</taxon>
        <taxon>Neoptera</taxon>
        <taxon>Paraneoptera</taxon>
        <taxon>Hemiptera</taxon>
        <taxon>Auchenorrhyncha</taxon>
        <taxon>Membracoidea</taxon>
        <taxon>Cicadellidae</taxon>
        <taxon>Cicadellinae</taxon>
        <taxon>Proconiini</taxon>
        <taxon>Cuerna</taxon>
    </lineage>
</organism>
<dbReference type="GO" id="GO:0005524">
    <property type="term" value="F:ATP binding"/>
    <property type="evidence" value="ECO:0007669"/>
    <property type="project" value="InterPro"/>
</dbReference>
<protein>
    <recommendedName>
        <fullName evidence="3">DNA mismatch repair protein S5 domain-containing protein</fullName>
    </recommendedName>
</protein>
<dbReference type="GO" id="GO:0016887">
    <property type="term" value="F:ATP hydrolysis activity"/>
    <property type="evidence" value="ECO:0007669"/>
    <property type="project" value="InterPro"/>
</dbReference>
<feature type="domain" description="DNA mismatch repair protein S5" evidence="3">
    <location>
        <begin position="215"/>
        <end position="344"/>
    </location>
</feature>
<keyword evidence="2" id="KW-0227">DNA damage</keyword>
<evidence type="ECO:0000256" key="2">
    <source>
        <dbReference type="ARBA" id="ARBA00022763"/>
    </source>
</evidence>
<dbReference type="Gene3D" id="3.30.565.10">
    <property type="entry name" value="Histidine kinase-like ATPase, C-terminal domain"/>
    <property type="match status" value="1"/>
</dbReference>
<gene>
    <name evidence="4" type="ORF">g.6541</name>
</gene>
<dbReference type="SUPFAM" id="SSF55874">
    <property type="entry name" value="ATPase domain of HSP90 chaperone/DNA topoisomerase II/histidine kinase"/>
    <property type="match status" value="1"/>
</dbReference>
<dbReference type="PANTHER" id="PTHR10073">
    <property type="entry name" value="DNA MISMATCH REPAIR PROTEIN MLH, PMS, MUTL"/>
    <property type="match status" value="1"/>
</dbReference>
<reference evidence="4" key="1">
    <citation type="submission" date="2015-11" db="EMBL/GenBank/DDBJ databases">
        <title>De novo transcriptome assembly of four potential Pierce s Disease insect vectors from Arizona vineyards.</title>
        <authorList>
            <person name="Tassone E.E."/>
        </authorList>
    </citation>
    <scope>NUCLEOTIDE SEQUENCE</scope>
</reference>
<dbReference type="GO" id="GO:0140664">
    <property type="term" value="F:ATP-dependent DNA damage sensor activity"/>
    <property type="evidence" value="ECO:0007669"/>
    <property type="project" value="InterPro"/>
</dbReference>
<dbReference type="InterPro" id="IPR036890">
    <property type="entry name" value="HATPase_C_sf"/>
</dbReference>
<dbReference type="PANTHER" id="PTHR10073:SF47">
    <property type="entry name" value="DNA MISMATCH REPAIR PROTEIN MLH3"/>
    <property type="match status" value="1"/>
</dbReference>
<dbReference type="InterPro" id="IPR013507">
    <property type="entry name" value="DNA_mismatch_S5_2-like"/>
</dbReference>
<proteinExistence type="inferred from homology"/>
<dbReference type="GO" id="GO:0030983">
    <property type="term" value="F:mismatched DNA binding"/>
    <property type="evidence" value="ECO:0007669"/>
    <property type="project" value="InterPro"/>
</dbReference>
<dbReference type="InterPro" id="IPR014721">
    <property type="entry name" value="Ribsml_uS5_D2-typ_fold_subgr"/>
</dbReference>
<name>A0A1B6GYT0_9HEMI</name>
<dbReference type="SMART" id="SM01340">
    <property type="entry name" value="DNA_mis_repair"/>
    <property type="match status" value="1"/>
</dbReference>
<dbReference type="GO" id="GO:0006298">
    <property type="term" value="P:mismatch repair"/>
    <property type="evidence" value="ECO:0007669"/>
    <property type="project" value="InterPro"/>
</dbReference>
<evidence type="ECO:0000313" key="4">
    <source>
        <dbReference type="EMBL" id="JAS67562.1"/>
    </source>
</evidence>
<evidence type="ECO:0000259" key="3">
    <source>
        <dbReference type="SMART" id="SM01340"/>
    </source>
</evidence>
<accession>A0A1B6GYT0</accession>
<comment type="similarity">
    <text evidence="1">Belongs to the DNA mismatch repair MutL/HexB family.</text>
</comment>
<dbReference type="Pfam" id="PF01119">
    <property type="entry name" value="DNA_mis_repair"/>
    <property type="match status" value="1"/>
</dbReference>
<dbReference type="Gene3D" id="3.30.230.10">
    <property type="match status" value="1"/>
</dbReference>
<feature type="non-terminal residue" evidence="4">
    <location>
        <position position="801"/>
    </location>
</feature>
<dbReference type="EMBL" id="GECZ01002207">
    <property type="protein sequence ID" value="JAS67562.1"/>
    <property type="molecule type" value="Transcribed_RNA"/>
</dbReference>
<dbReference type="InterPro" id="IPR038973">
    <property type="entry name" value="MutL/Mlh/Pms-like"/>
</dbReference>
<dbReference type="GO" id="GO:0032300">
    <property type="term" value="C:mismatch repair complex"/>
    <property type="evidence" value="ECO:0007669"/>
    <property type="project" value="InterPro"/>
</dbReference>
<evidence type="ECO:0000256" key="1">
    <source>
        <dbReference type="ARBA" id="ARBA00006082"/>
    </source>
</evidence>
<dbReference type="SUPFAM" id="SSF54211">
    <property type="entry name" value="Ribosomal protein S5 domain 2-like"/>
    <property type="match status" value="1"/>
</dbReference>
<dbReference type="AlphaFoldDB" id="A0A1B6GYT0"/>
<sequence length="801" mass="92059">MVKIQKLFTQVQTFLRTGVTMNDTVQCIIELVQNSLDAQSTSIAVRIDLHSFIFQIVDNGHGLTKKELNLIGTRYMTNKCHSLNDLKTNIEYYGYRGEALASLRQSCQVLMVISKHRGCDKTYSKVFRADKETHSAGVAVHNRMCDGTTVVVKDFLFNFPVRRARIQPAIELENIRHALLALSIINHQVSFTLRNDVTKTVILQTHEYANIGDALRHHCNIKEKHILIPVSVFIPPFKVSAHISRETEPSDHFQFIFVNKRLVTNKTMYKIINKKLARSFYLRNTGIHVDEKSAEKNYSIFVINIQCPHIEYDITYDPKKLRVEFRNWDIIITCLEQLVDKFILTEDNLNFSKEVKNLEENLKLIKKSPVKNNHTVASNVLYGASKKRAHNTNTNGESPMKKCSIKTTNDKKCLNHREENNINHKKVSSSAETLLHIKQHSLSHCKKLVNSMKSINKSTKLSSDYVMKSDLENPLPFKVPGQKPCCMKRKLLSEHIITESESDPTPTKQKFIWDSTILKTENNPKKTILPIISQEFFDNAVKDMRLTQNVWFSNSENYGKYDTSSQTLQINLYRSIKKLDNRKSLTQKKSLNYLDSNRSVHSKCRQSNQSIVLTESSLKNVSNYLIKEDNLDKSIQLYNLQIQPKLNRKTFDGTKLVPVPKKLKDKVITHNANYCSLKQNWKLFTPTFKTQDTCKSYKSLHIVRTKGSTNMKSKILMTMNKKSIRPDKKVKATIEETGRTVNNSHKMIKHQTTQNTSTKALLSKSKKFIKIPECIENIASQSNKLIESTVIEQSACTRKTS</sequence>